<dbReference type="Pfam" id="PF03959">
    <property type="entry name" value="FSH1"/>
    <property type="match status" value="1"/>
</dbReference>
<reference evidence="3" key="2">
    <citation type="submission" date="2020-04" db="EMBL/GenBank/DDBJ databases">
        <authorList>
            <person name="Santos R.A.C."/>
            <person name="Steenwyk J.L."/>
            <person name="Rivero-Menendez O."/>
            <person name="Mead M.E."/>
            <person name="Silva L.P."/>
            <person name="Bastos R.W."/>
            <person name="Alastruey-Izquierdo A."/>
            <person name="Goldman G.H."/>
            <person name="Rokas A."/>
        </authorList>
    </citation>
    <scope>NUCLEOTIDE SEQUENCE</scope>
    <source>
        <strain evidence="3">CNM-CM6805</strain>
    </source>
</reference>
<dbReference type="GO" id="GO:0005634">
    <property type="term" value="C:nucleus"/>
    <property type="evidence" value="ECO:0007669"/>
    <property type="project" value="TreeGrafter"/>
</dbReference>
<dbReference type="InterPro" id="IPR029058">
    <property type="entry name" value="AB_hydrolase_fold"/>
</dbReference>
<dbReference type="Proteomes" id="UP000653565">
    <property type="component" value="Unassembled WGS sequence"/>
</dbReference>
<comment type="caution">
    <text evidence="3">The sequence shown here is derived from an EMBL/GenBank/DDBJ whole genome shotgun (WGS) entry which is preliminary data.</text>
</comment>
<sequence length="354" mass="39658">MDSKTAYDATKFRILMLHGEIITDILFLKDSLILLTRVSLTGFGSNRTEFRAKSSRISKRIHELVTPAIIAEFPGGIEFLYPNAPITLEPPLGFGTDITEQKGKWSVHDAIHGEDSDSTAMAWWYGRDNVSRYRGIENSLSFVARYIHGRPIHGIIGFSQGACLSGMICSLLECINDPQKAAAIRLQNLPVDDYLRLPCQEPLRFFIGIGGYRGTLQYYGSLYSSLIKTPSCHALASMDFVVEPFQTMNLAGCFSSPELVHFYGCHFVPRDRASVEALAHFALRNSRETSPSSRFPSVVRAWSESDGDESRSSTWGPDQSLRILPVWRELRKPKVIRGRVIRLPISRRPISAST</sequence>
<keyword evidence="1" id="KW-0378">Hydrolase</keyword>
<proteinExistence type="predicted"/>
<name>A0A8H4MDM1_9EURO</name>
<dbReference type="Gene3D" id="3.40.50.1820">
    <property type="entry name" value="alpha/beta hydrolase"/>
    <property type="match status" value="1"/>
</dbReference>
<evidence type="ECO:0000313" key="3">
    <source>
        <dbReference type="EMBL" id="KAF4242909.1"/>
    </source>
</evidence>
<dbReference type="PANTHER" id="PTHR48070:SF6">
    <property type="entry name" value="ESTERASE OVCA2"/>
    <property type="match status" value="1"/>
</dbReference>
<organism evidence="3 4">
    <name type="scientific">Aspergillus fumigatiaffinis</name>
    <dbReference type="NCBI Taxonomy" id="340414"/>
    <lineage>
        <taxon>Eukaryota</taxon>
        <taxon>Fungi</taxon>
        <taxon>Dikarya</taxon>
        <taxon>Ascomycota</taxon>
        <taxon>Pezizomycotina</taxon>
        <taxon>Eurotiomycetes</taxon>
        <taxon>Eurotiomycetidae</taxon>
        <taxon>Eurotiales</taxon>
        <taxon>Aspergillaceae</taxon>
        <taxon>Aspergillus</taxon>
        <taxon>Aspergillus subgen. Fumigati</taxon>
    </lineage>
</organism>
<accession>A0A8H4MDM1</accession>
<feature type="domain" description="Serine hydrolase" evidence="2">
    <location>
        <begin position="40"/>
        <end position="276"/>
    </location>
</feature>
<dbReference type="InterPro" id="IPR050593">
    <property type="entry name" value="LovG"/>
</dbReference>
<dbReference type="AlphaFoldDB" id="A0A8H4MDM1"/>
<evidence type="ECO:0000259" key="2">
    <source>
        <dbReference type="Pfam" id="PF03959"/>
    </source>
</evidence>
<dbReference type="InterPro" id="IPR005645">
    <property type="entry name" value="FSH-like_dom"/>
</dbReference>
<protein>
    <recommendedName>
        <fullName evidence="2">Serine hydrolase domain-containing protein</fullName>
    </recommendedName>
</protein>
<dbReference type="GO" id="GO:0005737">
    <property type="term" value="C:cytoplasm"/>
    <property type="evidence" value="ECO:0007669"/>
    <property type="project" value="TreeGrafter"/>
</dbReference>
<gene>
    <name evidence="3" type="ORF">CNMCM6805_002017</name>
</gene>
<keyword evidence="4" id="KW-1185">Reference proteome</keyword>
<dbReference type="GO" id="GO:0019748">
    <property type="term" value="P:secondary metabolic process"/>
    <property type="evidence" value="ECO:0007669"/>
    <property type="project" value="TreeGrafter"/>
</dbReference>
<evidence type="ECO:0000256" key="1">
    <source>
        <dbReference type="ARBA" id="ARBA00022801"/>
    </source>
</evidence>
<evidence type="ECO:0000313" key="4">
    <source>
        <dbReference type="Proteomes" id="UP000653565"/>
    </source>
</evidence>
<dbReference type="PANTHER" id="PTHR48070">
    <property type="entry name" value="ESTERASE OVCA2"/>
    <property type="match status" value="1"/>
</dbReference>
<dbReference type="GO" id="GO:0016787">
    <property type="term" value="F:hydrolase activity"/>
    <property type="evidence" value="ECO:0007669"/>
    <property type="project" value="UniProtKB-KW"/>
</dbReference>
<dbReference type="SUPFAM" id="SSF53474">
    <property type="entry name" value="alpha/beta-Hydrolases"/>
    <property type="match status" value="1"/>
</dbReference>
<reference evidence="3" key="1">
    <citation type="journal article" date="2020" name="bioRxiv">
        <title>Genomic and phenotypic heterogeneity of clinical isolates of the human pathogens Aspergillus fumigatus, Aspergillus lentulus and Aspergillus fumigatiaffinis.</title>
        <authorList>
            <person name="dos Santos R.A.C."/>
            <person name="Steenwyk J.L."/>
            <person name="Rivero-Menendez O."/>
            <person name="Mead M.E."/>
            <person name="Silva L.P."/>
            <person name="Bastos R.W."/>
            <person name="Alastruey-Izquierdo A."/>
            <person name="Goldman G.H."/>
            <person name="Rokas A."/>
        </authorList>
    </citation>
    <scope>NUCLEOTIDE SEQUENCE</scope>
    <source>
        <strain evidence="3">CNM-CM6805</strain>
    </source>
</reference>
<dbReference type="EMBL" id="JAAAPX010000014">
    <property type="protein sequence ID" value="KAF4242909.1"/>
    <property type="molecule type" value="Genomic_DNA"/>
</dbReference>